<evidence type="ECO:0000256" key="5">
    <source>
        <dbReference type="ARBA" id="ARBA00022679"/>
    </source>
</evidence>
<comment type="cofactor">
    <cofactor evidence="1 8 10">
        <name>pyridoxal 5'-phosphate</name>
        <dbReference type="ChEBI" id="CHEBI:597326"/>
    </cofactor>
</comment>
<evidence type="ECO:0000256" key="1">
    <source>
        <dbReference type="ARBA" id="ARBA00001933"/>
    </source>
</evidence>
<evidence type="ECO:0000256" key="4">
    <source>
        <dbReference type="ARBA" id="ARBA00022576"/>
    </source>
</evidence>
<name>A0A7R9V089_DIALT</name>
<feature type="modified residue" description="N6-(pyridoxal phosphate)lysine" evidence="8">
    <location>
        <position position="237"/>
    </location>
</feature>
<dbReference type="InterPro" id="IPR000192">
    <property type="entry name" value="Aminotrans_V_dom"/>
</dbReference>
<evidence type="ECO:0000256" key="10">
    <source>
        <dbReference type="RuleBase" id="RU004504"/>
    </source>
</evidence>
<feature type="domain" description="Aminotransferase class V" evidence="11">
    <location>
        <begin position="67"/>
        <end position="403"/>
    </location>
</feature>
<accession>A0A7R9V089</accession>
<dbReference type="InterPro" id="IPR020578">
    <property type="entry name" value="Aminotrans_V_PyrdxlP_BS"/>
</dbReference>
<dbReference type="SUPFAM" id="SSF53383">
    <property type="entry name" value="PLP-dependent transferases"/>
    <property type="match status" value="1"/>
</dbReference>
<keyword evidence="6 8" id="KW-0663">Pyridoxal phosphate</keyword>
<protein>
    <recommendedName>
        <fullName evidence="3">alanine--glyoxylate transaminase</fullName>
        <ecNumber evidence="3">2.6.1.44</ecNumber>
    </recommendedName>
</protein>
<dbReference type="PROSITE" id="PS00595">
    <property type="entry name" value="AA_TRANSFER_CLASS_5"/>
    <property type="match status" value="1"/>
</dbReference>
<feature type="binding site" evidence="7">
    <location>
        <position position="389"/>
    </location>
    <ligand>
        <name>substrate</name>
    </ligand>
</feature>
<evidence type="ECO:0000256" key="2">
    <source>
        <dbReference type="ARBA" id="ARBA00009236"/>
    </source>
</evidence>
<dbReference type="Pfam" id="PF00266">
    <property type="entry name" value="Aminotran_5"/>
    <property type="match status" value="1"/>
</dbReference>
<dbReference type="InterPro" id="IPR015422">
    <property type="entry name" value="PyrdxlP-dep_Trfase_small"/>
</dbReference>
<dbReference type="InterPro" id="IPR024169">
    <property type="entry name" value="SP_NH2Trfase/AEP_transaminase"/>
</dbReference>
<evidence type="ECO:0000256" key="7">
    <source>
        <dbReference type="PIRSR" id="PIRSR000524-1"/>
    </source>
</evidence>
<dbReference type="FunFam" id="3.90.1150.10:FF:000039">
    <property type="entry name" value="Serine--pyruvate aminotransferase"/>
    <property type="match status" value="1"/>
</dbReference>
<dbReference type="PANTHER" id="PTHR21152">
    <property type="entry name" value="AMINOTRANSFERASE CLASS V"/>
    <property type="match status" value="1"/>
</dbReference>
<reference evidence="12" key="1">
    <citation type="submission" date="2021-01" db="EMBL/GenBank/DDBJ databases">
        <authorList>
            <person name="Corre E."/>
            <person name="Pelletier E."/>
            <person name="Niang G."/>
            <person name="Scheremetjew M."/>
            <person name="Finn R."/>
            <person name="Kale V."/>
            <person name="Holt S."/>
            <person name="Cochrane G."/>
            <person name="Meng A."/>
            <person name="Brown T."/>
            <person name="Cohen L."/>
        </authorList>
    </citation>
    <scope>NUCLEOTIDE SEQUENCE</scope>
    <source>
        <strain evidence="12">RCC1537</strain>
    </source>
</reference>
<evidence type="ECO:0000256" key="3">
    <source>
        <dbReference type="ARBA" id="ARBA00013049"/>
    </source>
</evidence>
<dbReference type="FunFam" id="3.40.640.10:FF:000027">
    <property type="entry name" value="Serine--pyruvate aminotransferase, mitochondrial"/>
    <property type="match status" value="1"/>
</dbReference>
<dbReference type="InterPro" id="IPR015424">
    <property type="entry name" value="PyrdxlP-dep_Trfase"/>
</dbReference>
<dbReference type="Gene3D" id="3.40.640.10">
    <property type="entry name" value="Type I PLP-dependent aspartate aminotransferase-like (Major domain)"/>
    <property type="match status" value="1"/>
</dbReference>
<dbReference type="GO" id="GO:0004760">
    <property type="term" value="F:L-serine-pyruvate transaminase activity"/>
    <property type="evidence" value="ECO:0007669"/>
    <property type="project" value="TreeGrafter"/>
</dbReference>
<dbReference type="EC" id="2.6.1.44" evidence="3"/>
<evidence type="ECO:0000313" key="12">
    <source>
        <dbReference type="EMBL" id="CAD8279042.1"/>
    </source>
</evidence>
<dbReference type="GO" id="GO:0019265">
    <property type="term" value="P:glycine biosynthetic process, by transamination of glyoxylate"/>
    <property type="evidence" value="ECO:0007669"/>
    <property type="project" value="TreeGrafter"/>
</dbReference>
<dbReference type="AlphaFoldDB" id="A0A7R9V089"/>
<sequence>MMAMRAQLRAPAVSAARRAAPFSTAVAKEFDIPKATIAKPPDYGQLNPPPRLMLGPGPSNAWPRVYTAMATPMVGHMDAHFIQLMEEAKELLRYTWQTKNMFTVPVSGTGSAAWEAAHANLTEYGDVTLCAVNGYFGERAVDMSSRYTNNVARIDRPWGEVFTLDELKEAFAKYKPQLFWIAHAETSTGARQPLEGVAELCRQYDCLLLADTVTSIGGVPLFIDDWGIDAAYAGGQKALGIPPGMAPLTFGERALDKMSRRKEPVKNWYLDMNMIRKYMVSDGSGAPRSYHHTAPISMLYAFREGLKVLSEEGLENSWRRHRTVGEYFWEGLAEIGLKPHVAHAHRLPTLTTVKIPEGVDGKKVVKHCLDNYNIEIAGGLGSLAGVVWRIGFMGYNSKKENVQLLLAAFKTALKEQGKLKM</sequence>
<dbReference type="InterPro" id="IPR015421">
    <property type="entry name" value="PyrdxlP-dep_Trfase_major"/>
</dbReference>
<proteinExistence type="inferred from homology"/>
<dbReference type="Gene3D" id="3.90.1150.10">
    <property type="entry name" value="Aspartate Aminotransferase, domain 1"/>
    <property type="match status" value="1"/>
</dbReference>
<comment type="similarity">
    <text evidence="2 9">Belongs to the class-V pyridoxal-phosphate-dependent aminotransferase family.</text>
</comment>
<evidence type="ECO:0000259" key="11">
    <source>
        <dbReference type="Pfam" id="PF00266"/>
    </source>
</evidence>
<evidence type="ECO:0000256" key="6">
    <source>
        <dbReference type="ARBA" id="ARBA00022898"/>
    </source>
</evidence>
<organism evidence="12">
    <name type="scientific">Diacronema lutheri</name>
    <name type="common">Unicellular marine alga</name>
    <name type="synonym">Monochrysis lutheri</name>
    <dbReference type="NCBI Taxonomy" id="2081491"/>
    <lineage>
        <taxon>Eukaryota</taxon>
        <taxon>Haptista</taxon>
        <taxon>Haptophyta</taxon>
        <taxon>Pavlovophyceae</taxon>
        <taxon>Pavlovales</taxon>
        <taxon>Pavlovaceae</taxon>
        <taxon>Diacronema</taxon>
    </lineage>
</organism>
<keyword evidence="5" id="KW-0808">Transferase</keyword>
<evidence type="ECO:0000256" key="9">
    <source>
        <dbReference type="RuleBase" id="RU004075"/>
    </source>
</evidence>
<dbReference type="EMBL" id="HBEB01020554">
    <property type="protein sequence ID" value="CAD8279042.1"/>
    <property type="molecule type" value="Transcribed_RNA"/>
</dbReference>
<dbReference type="GO" id="GO:0005777">
    <property type="term" value="C:peroxisome"/>
    <property type="evidence" value="ECO:0007669"/>
    <property type="project" value="TreeGrafter"/>
</dbReference>
<gene>
    <name evidence="12" type="ORF">PLUT1463_LOCUS13359</name>
</gene>
<dbReference type="GO" id="GO:0008453">
    <property type="term" value="F:alanine-glyoxylate transaminase activity"/>
    <property type="evidence" value="ECO:0007669"/>
    <property type="project" value="UniProtKB-EC"/>
</dbReference>
<evidence type="ECO:0000256" key="8">
    <source>
        <dbReference type="PIRSR" id="PIRSR000524-50"/>
    </source>
</evidence>
<dbReference type="PANTHER" id="PTHR21152:SF40">
    <property type="entry name" value="ALANINE--GLYOXYLATE AMINOTRANSFERASE"/>
    <property type="match status" value="1"/>
</dbReference>
<dbReference type="PIRSF" id="PIRSF000524">
    <property type="entry name" value="SPT"/>
    <property type="match status" value="1"/>
</dbReference>
<dbReference type="CDD" id="cd06451">
    <property type="entry name" value="AGAT_like"/>
    <property type="match status" value="1"/>
</dbReference>
<keyword evidence="4" id="KW-0032">Aminotransferase</keyword>